<evidence type="ECO:0000313" key="2">
    <source>
        <dbReference type="EMBL" id="ABD93656.1"/>
    </source>
</evidence>
<protein>
    <submittedName>
        <fullName evidence="2">Major outer membrane protein P28-16</fullName>
    </submittedName>
</protein>
<name>Q1WEW5_9RICK</name>
<sequence>MKYKKTFTVTALVLLTSFTHFIPFYSPARASTISGHFCISGKYLPSATHIGVFSAKEDRSTTLGVYGMEPDSDCCVIPSTTCSDTFTFPNYSFKYKNNPFLGFAGAIGYSIGNSRIELEVSHEIFDTKNPGNNYLNDSHKYCALSHGSHICSDGNSGDWYTAKTDKFVLLKNEGLLDQSFVLNACFDVKTEGIPFSPFISAPIGIDLVSMYDAIYRTISFHANLRLCYTITPEASVFAGGHFHKVIGNEFKGIPTLLPDGSNIKVQQSATVTLDVCHFGLEIGSRFFF</sequence>
<dbReference type="AlphaFoldDB" id="Q1WEW5"/>
<dbReference type="Gene3D" id="2.40.160.20">
    <property type="match status" value="1"/>
</dbReference>
<dbReference type="InterPro" id="IPR011250">
    <property type="entry name" value="OMP/PagP_B-barrel"/>
</dbReference>
<evidence type="ECO:0000259" key="1">
    <source>
        <dbReference type="Pfam" id="PF01617"/>
    </source>
</evidence>
<reference evidence="2" key="1">
    <citation type="journal article" date="2005" name="Ann. N. Y. Acad. Sci.">
        <title>Analysis of ehrlichial p28 gene expression in a murine model of persistent infection.</title>
        <authorList>
            <person name="Crocquet-Valdes P.A."/>
            <person name="McBride J.W."/>
            <person name="Feng H.M."/>
            <person name="Ismail N."/>
            <person name="Small M.A."/>
            <person name="Yu X.J."/>
            <person name="Walker D.H."/>
        </authorList>
    </citation>
    <scope>NUCLEOTIDE SEQUENCE</scope>
    <source>
        <strain evidence="2">AS145</strain>
    </source>
</reference>
<proteinExistence type="predicted"/>
<dbReference type="EMBL" id="DQ335244">
    <property type="protein sequence ID" value="ABD93656.1"/>
    <property type="molecule type" value="Genomic_DNA"/>
</dbReference>
<dbReference type="Pfam" id="PF01617">
    <property type="entry name" value="Surface_Ag_2"/>
    <property type="match status" value="1"/>
</dbReference>
<dbReference type="SUPFAM" id="SSF56925">
    <property type="entry name" value="OMPA-like"/>
    <property type="match status" value="1"/>
</dbReference>
<organism evidence="2">
    <name type="scientific">Ehrlichia muris</name>
    <dbReference type="NCBI Taxonomy" id="35795"/>
    <lineage>
        <taxon>Bacteria</taxon>
        <taxon>Pseudomonadati</taxon>
        <taxon>Pseudomonadota</taxon>
        <taxon>Alphaproteobacteria</taxon>
        <taxon>Rickettsiales</taxon>
        <taxon>Anaplasmataceae</taxon>
        <taxon>Ehrlichia</taxon>
    </lineage>
</organism>
<dbReference type="InterPro" id="IPR002566">
    <property type="entry name" value="Msp4_OMP-like"/>
</dbReference>
<feature type="domain" description="Msp4/OMP-like" evidence="1">
    <location>
        <begin position="34"/>
        <end position="288"/>
    </location>
</feature>
<accession>Q1WEW5</accession>